<dbReference type="Proteomes" id="UP000559010">
    <property type="component" value="Unassembled WGS sequence"/>
</dbReference>
<keyword evidence="2" id="KW-0732">Signal</keyword>
<evidence type="ECO:0000313" key="4">
    <source>
        <dbReference type="Proteomes" id="UP000559010"/>
    </source>
</evidence>
<proteinExistence type="predicted"/>
<evidence type="ECO:0000256" key="1">
    <source>
        <dbReference type="SAM" id="MobiDB-lite"/>
    </source>
</evidence>
<evidence type="ECO:0000313" key="3">
    <source>
        <dbReference type="EMBL" id="NMM47519.1"/>
    </source>
</evidence>
<dbReference type="AlphaFoldDB" id="A0A848IZU8"/>
<feature type="chain" id="PRO_5033060372" description="LTXXQ motif family protein" evidence="2">
    <location>
        <begin position="22"/>
        <end position="122"/>
    </location>
</feature>
<dbReference type="RefSeq" id="WP_169678141.1">
    <property type="nucleotide sequence ID" value="NZ_JABBNU010000002.1"/>
</dbReference>
<evidence type="ECO:0000256" key="2">
    <source>
        <dbReference type="SAM" id="SignalP"/>
    </source>
</evidence>
<feature type="region of interest" description="Disordered" evidence="1">
    <location>
        <begin position="103"/>
        <end position="122"/>
    </location>
</feature>
<comment type="caution">
    <text evidence="3">The sequence shown here is derived from an EMBL/GenBank/DDBJ whole genome shotgun (WGS) entry which is preliminary data.</text>
</comment>
<gene>
    <name evidence="3" type="ORF">HH304_03845</name>
</gene>
<name>A0A848IZU8_9BACT</name>
<protein>
    <recommendedName>
        <fullName evidence="5">LTXXQ motif family protein</fullName>
    </recommendedName>
</protein>
<feature type="signal peptide" evidence="2">
    <location>
        <begin position="1"/>
        <end position="21"/>
    </location>
</feature>
<keyword evidence="4" id="KW-1185">Reference proteome</keyword>
<accession>A0A848IZU8</accession>
<evidence type="ECO:0008006" key="5">
    <source>
        <dbReference type="Google" id="ProtNLM"/>
    </source>
</evidence>
<reference evidence="3 4" key="1">
    <citation type="submission" date="2020-04" db="EMBL/GenBank/DDBJ databases">
        <title>Flammeovirgaceae bacterium KN852 isolated from deep sea.</title>
        <authorList>
            <person name="Zhang D.-C."/>
        </authorList>
    </citation>
    <scope>NUCLEOTIDE SEQUENCE [LARGE SCALE GENOMIC DNA]</scope>
    <source>
        <strain evidence="3 4">KN852</strain>
    </source>
</reference>
<dbReference type="EMBL" id="JABBNU010000002">
    <property type="protein sequence ID" value="NMM47519.1"/>
    <property type="molecule type" value="Genomic_DNA"/>
</dbReference>
<sequence length="122" mass="14537">MRKIVYSTLFVLMLSSLTAINAQRPDVSKRIQEELVEVKNTVSDLNPDQILILDQIYQEFESSIKSTIQERNREKMMAIRDEKDEAIKDLFTQEQYAQYQEFLENRRKNSPRGNRQKENHEN</sequence>
<organism evidence="3 4">
    <name type="scientific">Marinigracilibium pacificum</name>
    <dbReference type="NCBI Taxonomy" id="2729599"/>
    <lineage>
        <taxon>Bacteria</taxon>
        <taxon>Pseudomonadati</taxon>
        <taxon>Bacteroidota</taxon>
        <taxon>Cytophagia</taxon>
        <taxon>Cytophagales</taxon>
        <taxon>Flammeovirgaceae</taxon>
        <taxon>Marinigracilibium</taxon>
    </lineage>
</organism>